<protein>
    <recommendedName>
        <fullName evidence="8">AlgX/AlgJ SGNH hydrolase-like domain-containing protein</fullName>
    </recommendedName>
</protein>
<evidence type="ECO:0000256" key="6">
    <source>
        <dbReference type="ARBA" id="ARBA00022841"/>
    </source>
</evidence>
<evidence type="ECO:0000256" key="4">
    <source>
        <dbReference type="ARBA" id="ARBA00022729"/>
    </source>
</evidence>
<gene>
    <name evidence="9" type="ORF">CU102_10770</name>
</gene>
<dbReference type="SMART" id="SM00028">
    <property type="entry name" value="TPR"/>
    <property type="match status" value="4"/>
</dbReference>
<dbReference type="Proteomes" id="UP000241444">
    <property type="component" value="Unassembled WGS sequence"/>
</dbReference>
<dbReference type="AlphaFoldDB" id="A0A2P7BQL7"/>
<evidence type="ECO:0000256" key="5">
    <source>
        <dbReference type="ARBA" id="ARBA00022764"/>
    </source>
</evidence>
<dbReference type="UniPathway" id="UPA00286"/>
<name>A0A2P7BQL7_9HYPH</name>
<evidence type="ECO:0000256" key="1">
    <source>
        <dbReference type="ARBA" id="ARBA00004418"/>
    </source>
</evidence>
<feature type="domain" description="AlgX/AlgJ SGNH hydrolase-like" evidence="8">
    <location>
        <begin position="29"/>
        <end position="259"/>
    </location>
</feature>
<dbReference type="Pfam" id="PF16822">
    <property type="entry name" value="ALGX"/>
    <property type="match status" value="1"/>
</dbReference>
<dbReference type="OrthoDB" id="5243588at2"/>
<dbReference type="GO" id="GO:0042597">
    <property type="term" value="C:periplasmic space"/>
    <property type="evidence" value="ECO:0007669"/>
    <property type="project" value="UniProtKB-SubCell"/>
</dbReference>
<evidence type="ECO:0000256" key="7">
    <source>
        <dbReference type="PROSITE-ProRule" id="PRU00339"/>
    </source>
</evidence>
<dbReference type="PANTHER" id="PTHR12558">
    <property type="entry name" value="CELL DIVISION CYCLE 16,23,27"/>
    <property type="match status" value="1"/>
</dbReference>
<dbReference type="InterPro" id="IPR031811">
    <property type="entry name" value="ALGX/ALGJ_SGNH-like"/>
</dbReference>
<keyword evidence="5" id="KW-0574">Periplasm</keyword>
<dbReference type="PANTHER" id="PTHR12558:SF13">
    <property type="entry name" value="CELL DIVISION CYCLE PROTEIN 27 HOMOLOG"/>
    <property type="match status" value="1"/>
</dbReference>
<keyword evidence="6" id="KW-0016">Alginate biosynthesis</keyword>
<dbReference type="Gene3D" id="1.25.40.10">
    <property type="entry name" value="Tetratricopeptide repeat domain"/>
    <property type="match status" value="1"/>
</dbReference>
<dbReference type="PROSITE" id="PS50005">
    <property type="entry name" value="TPR"/>
    <property type="match status" value="1"/>
</dbReference>
<comment type="caution">
    <text evidence="9">The sequence shown here is derived from an EMBL/GenBank/DDBJ whole genome shotgun (WGS) entry which is preliminary data.</text>
</comment>
<sequence length="599" mass="67894">MAKRANLEVFMNDEFVSTSRADKSKKYLLGKNGWIFLDHDSNRVIDQITGRHVLDSRGIESWRSLIAERDAYVASTGAQHLMFVAPNKELVYSEQLPDWVEIAEQRPIHQIMAALGPSRASKVIYPLDEIRAGKAHGLTYPKTDTHWSGFGAYIGYLAFCNALSDCGIEPLRVEGSRLSFEEVPYVGDLGIKFEPPVSAPTLSARIEHAAGKLDFDNRIPNRGRIRVFVNKDATLPRCVMFGDSFGGNLLPFLKESFSTLVYVYGKTFDRELIEAYRPDVVLSEFVERFLIDPPVDTPTFSYASVVRTKLKLLSKDDLAHVKSQTGSVDLDLFPVRPVYDAILSAHEGKSIRPALIADLKKHHPNNPEAHHMISVELARLGERLDEARLFAERAVKAEPWNARARHQLALTLMRLERADKAEVELRKAIELDAGVDWWNYQLAQVLYRQQKYAPCIDCIKEYLDRRPDSSDAWQLLGRCYEALNDTEEAAEAFVHAADAKPDWTWPLLKLANLRVHSKTNPEQGLVATDRLLETLFHARQRAEVYILRSQLHEINGSREKAIEAALRSTELAPDWEWASKTLARLRAQETRQTSGVKPE</sequence>
<reference evidence="10" key="1">
    <citation type="submission" date="2017-11" db="EMBL/GenBank/DDBJ databases">
        <authorList>
            <person name="Kuznetsova I."/>
            <person name="Sazanova A."/>
            <person name="Chirak E."/>
            <person name="Safronova V."/>
            <person name="Willems A."/>
        </authorList>
    </citation>
    <scope>NUCLEOTIDE SEQUENCE [LARGE SCALE GENOMIC DNA]</scope>
    <source>
        <strain evidence="10">STM 196</strain>
    </source>
</reference>
<dbReference type="GO" id="GO:0016740">
    <property type="term" value="F:transferase activity"/>
    <property type="evidence" value="ECO:0007669"/>
    <property type="project" value="UniProtKB-KW"/>
</dbReference>
<organism evidence="9 10">
    <name type="scientific">Phyllobacterium brassicacearum</name>
    <dbReference type="NCBI Taxonomy" id="314235"/>
    <lineage>
        <taxon>Bacteria</taxon>
        <taxon>Pseudomonadati</taxon>
        <taxon>Pseudomonadota</taxon>
        <taxon>Alphaproteobacteria</taxon>
        <taxon>Hyphomicrobiales</taxon>
        <taxon>Phyllobacteriaceae</taxon>
        <taxon>Phyllobacterium</taxon>
    </lineage>
</organism>
<feature type="repeat" description="TPR" evidence="7">
    <location>
        <begin position="470"/>
        <end position="503"/>
    </location>
</feature>
<dbReference type="EMBL" id="PGGO01000007">
    <property type="protein sequence ID" value="PSH68760.1"/>
    <property type="molecule type" value="Genomic_DNA"/>
</dbReference>
<comment type="pathway">
    <text evidence="2">Glycan biosynthesis; alginate biosynthesis.</text>
</comment>
<evidence type="ECO:0000259" key="8">
    <source>
        <dbReference type="Pfam" id="PF16822"/>
    </source>
</evidence>
<dbReference type="InterPro" id="IPR019734">
    <property type="entry name" value="TPR_rpt"/>
</dbReference>
<accession>A0A2P7BQL7</accession>
<proteinExistence type="predicted"/>
<evidence type="ECO:0000313" key="10">
    <source>
        <dbReference type="Proteomes" id="UP000241444"/>
    </source>
</evidence>
<evidence type="ECO:0000313" key="9">
    <source>
        <dbReference type="EMBL" id="PSH68760.1"/>
    </source>
</evidence>
<dbReference type="InterPro" id="IPR011990">
    <property type="entry name" value="TPR-like_helical_dom_sf"/>
</dbReference>
<evidence type="ECO:0000256" key="3">
    <source>
        <dbReference type="ARBA" id="ARBA00022679"/>
    </source>
</evidence>
<dbReference type="Pfam" id="PF13181">
    <property type="entry name" value="TPR_8"/>
    <property type="match status" value="2"/>
</dbReference>
<keyword evidence="4" id="KW-0732">Signal</keyword>
<dbReference type="GO" id="GO:0051301">
    <property type="term" value="P:cell division"/>
    <property type="evidence" value="ECO:0007669"/>
    <property type="project" value="TreeGrafter"/>
</dbReference>
<comment type="subcellular location">
    <subcellularLocation>
        <location evidence="1">Periplasm</location>
    </subcellularLocation>
</comment>
<dbReference type="Pfam" id="PF12895">
    <property type="entry name" value="ANAPC3"/>
    <property type="match status" value="1"/>
</dbReference>
<keyword evidence="3" id="KW-0808">Transferase</keyword>
<keyword evidence="7" id="KW-0802">TPR repeat</keyword>
<evidence type="ECO:0000256" key="2">
    <source>
        <dbReference type="ARBA" id="ARBA00005182"/>
    </source>
</evidence>
<dbReference type="GO" id="GO:0042121">
    <property type="term" value="P:alginic acid biosynthetic process"/>
    <property type="evidence" value="ECO:0007669"/>
    <property type="project" value="UniProtKB-UniPathway"/>
</dbReference>
<keyword evidence="10" id="KW-1185">Reference proteome</keyword>
<dbReference type="SUPFAM" id="SSF48452">
    <property type="entry name" value="TPR-like"/>
    <property type="match status" value="2"/>
</dbReference>